<keyword evidence="2" id="KW-1185">Reference proteome</keyword>
<dbReference type="RefSeq" id="WP_346758141.1">
    <property type="nucleotide sequence ID" value="NZ_JAUJEB010000001.1"/>
</dbReference>
<dbReference type="PROSITE" id="PS51257">
    <property type="entry name" value="PROKAR_LIPOPROTEIN"/>
    <property type="match status" value="1"/>
</dbReference>
<reference evidence="1" key="1">
    <citation type="submission" date="2023-06" db="EMBL/GenBank/DDBJ databases">
        <title>Genomic of Agaribacillus aureum.</title>
        <authorList>
            <person name="Wang G."/>
        </authorList>
    </citation>
    <scope>NUCLEOTIDE SEQUENCE</scope>
    <source>
        <strain evidence="1">BMA12</strain>
    </source>
</reference>
<name>A0ABT8L512_9BACT</name>
<evidence type="ECO:0000313" key="1">
    <source>
        <dbReference type="EMBL" id="MDN5212824.1"/>
    </source>
</evidence>
<proteinExistence type="predicted"/>
<dbReference type="EMBL" id="JAUJEB010000001">
    <property type="protein sequence ID" value="MDN5212824.1"/>
    <property type="molecule type" value="Genomic_DNA"/>
</dbReference>
<protein>
    <recommendedName>
        <fullName evidence="3">Lipoprotein</fullName>
    </recommendedName>
</protein>
<comment type="caution">
    <text evidence="1">The sequence shown here is derived from an EMBL/GenBank/DDBJ whole genome shotgun (WGS) entry which is preliminary data.</text>
</comment>
<organism evidence="1 2">
    <name type="scientific">Agaribacillus aureus</name>
    <dbReference type="NCBI Taxonomy" id="3051825"/>
    <lineage>
        <taxon>Bacteria</taxon>
        <taxon>Pseudomonadati</taxon>
        <taxon>Bacteroidota</taxon>
        <taxon>Cytophagia</taxon>
        <taxon>Cytophagales</taxon>
        <taxon>Splendidivirgaceae</taxon>
        <taxon>Agaribacillus</taxon>
    </lineage>
</organism>
<evidence type="ECO:0008006" key="3">
    <source>
        <dbReference type="Google" id="ProtNLM"/>
    </source>
</evidence>
<gene>
    <name evidence="1" type="ORF">QQ020_12235</name>
</gene>
<evidence type="ECO:0000313" key="2">
    <source>
        <dbReference type="Proteomes" id="UP001172083"/>
    </source>
</evidence>
<dbReference type="Proteomes" id="UP001172083">
    <property type="component" value="Unassembled WGS sequence"/>
</dbReference>
<accession>A0ABT8L512</accession>
<sequence length="63" mass="7436">MKKILAKYIRFGIFILMTAFLFSSCVKSQYQTAEGKRKYKKYNSVQYPKQPGTTKNKRNSTKF</sequence>